<evidence type="ECO:0000313" key="1">
    <source>
        <dbReference type="EMBL" id="GEO41081.1"/>
    </source>
</evidence>
<name>A0A512DX85_9PROT</name>
<dbReference type="SUPFAM" id="SSF54637">
    <property type="entry name" value="Thioesterase/thiol ester dehydrase-isomerase"/>
    <property type="match status" value="1"/>
</dbReference>
<sequence>MTGEGPLRLYRARVAPEWVDYNGHLSEAYYVLIFGHATDALLDAIGMDEGFRTKTGRSVYTVDARILYLREVACGEEVEISTWIAAADRKRMLVQHAMYWTRERLDTEGPVARTELVLLSVGKPGPRAMAFDPVVFDTIKRLCGRTGNDCPVMPKRWQPDGP</sequence>
<dbReference type="GO" id="GO:0047617">
    <property type="term" value="F:fatty acyl-CoA hydrolase activity"/>
    <property type="evidence" value="ECO:0007669"/>
    <property type="project" value="TreeGrafter"/>
</dbReference>
<dbReference type="PANTHER" id="PTHR31793">
    <property type="entry name" value="4-HYDROXYBENZOYL-COA THIOESTERASE FAMILY MEMBER"/>
    <property type="match status" value="1"/>
</dbReference>
<dbReference type="CDD" id="cd00586">
    <property type="entry name" value="4HBT"/>
    <property type="match status" value="1"/>
</dbReference>
<proteinExistence type="predicted"/>
<dbReference type="Gene3D" id="3.10.129.10">
    <property type="entry name" value="Hotdog Thioesterase"/>
    <property type="match status" value="1"/>
</dbReference>
<dbReference type="PANTHER" id="PTHR31793:SF2">
    <property type="entry name" value="BLR1345 PROTEIN"/>
    <property type="match status" value="1"/>
</dbReference>
<comment type="caution">
    <text evidence="1">The sequence shown here is derived from an EMBL/GenBank/DDBJ whole genome shotgun (WGS) entry which is preliminary data.</text>
</comment>
<gene>
    <name evidence="1" type="ORF">SAE02_52290</name>
</gene>
<dbReference type="EMBL" id="BJYZ01000025">
    <property type="protein sequence ID" value="GEO41081.1"/>
    <property type="molecule type" value="Genomic_DNA"/>
</dbReference>
<evidence type="ECO:0000313" key="2">
    <source>
        <dbReference type="Proteomes" id="UP000321523"/>
    </source>
</evidence>
<protein>
    <submittedName>
        <fullName evidence="1">4-hydroxybenzoyl-CoA thioesterase</fullName>
    </submittedName>
</protein>
<dbReference type="AlphaFoldDB" id="A0A512DX85"/>
<keyword evidence="2" id="KW-1185">Reference proteome</keyword>
<dbReference type="OrthoDB" id="9803287at2"/>
<dbReference type="RefSeq" id="WP_052831702.1">
    <property type="nucleotide sequence ID" value="NZ_BJYZ01000025.1"/>
</dbReference>
<reference evidence="1 2" key="1">
    <citation type="submission" date="2019-07" db="EMBL/GenBank/DDBJ databases">
        <title>Whole genome shotgun sequence of Skermanella aerolata NBRC 106429.</title>
        <authorList>
            <person name="Hosoyama A."/>
            <person name="Uohara A."/>
            <person name="Ohji S."/>
            <person name="Ichikawa N."/>
        </authorList>
    </citation>
    <scope>NUCLEOTIDE SEQUENCE [LARGE SCALE GENOMIC DNA]</scope>
    <source>
        <strain evidence="1 2">NBRC 106429</strain>
    </source>
</reference>
<dbReference type="InterPro" id="IPR050563">
    <property type="entry name" value="4-hydroxybenzoyl-CoA_TE"/>
</dbReference>
<organism evidence="1 2">
    <name type="scientific">Skermanella aerolata</name>
    <dbReference type="NCBI Taxonomy" id="393310"/>
    <lineage>
        <taxon>Bacteria</taxon>
        <taxon>Pseudomonadati</taxon>
        <taxon>Pseudomonadota</taxon>
        <taxon>Alphaproteobacteria</taxon>
        <taxon>Rhodospirillales</taxon>
        <taxon>Azospirillaceae</taxon>
        <taxon>Skermanella</taxon>
    </lineage>
</organism>
<dbReference type="InterPro" id="IPR029069">
    <property type="entry name" value="HotDog_dom_sf"/>
</dbReference>
<accession>A0A512DX85</accession>
<dbReference type="Proteomes" id="UP000321523">
    <property type="component" value="Unassembled WGS sequence"/>
</dbReference>
<dbReference type="Pfam" id="PF13279">
    <property type="entry name" value="4HBT_2"/>
    <property type="match status" value="1"/>
</dbReference>